<keyword evidence="5 9" id="KW-0274">FAD</keyword>
<dbReference type="EMBL" id="QUWK01000001">
    <property type="protein sequence ID" value="RFU96111.1"/>
    <property type="molecule type" value="Genomic_DNA"/>
</dbReference>
<comment type="caution">
    <text evidence="10">The sequence shown here is derived from an EMBL/GenBank/DDBJ whole genome shotgun (WGS) entry which is preliminary data.</text>
</comment>
<comment type="pathway">
    <text evidence="2 9">One-carbon metabolism; tetrahydrofolate interconversion.</text>
</comment>
<evidence type="ECO:0000256" key="6">
    <source>
        <dbReference type="ARBA" id="ARBA00023002"/>
    </source>
</evidence>
<dbReference type="PANTHER" id="PTHR45754:SF3">
    <property type="entry name" value="METHYLENETETRAHYDROFOLATE REDUCTASE (NADPH)"/>
    <property type="match status" value="1"/>
</dbReference>
<dbReference type="GO" id="GO:0071949">
    <property type="term" value="F:FAD binding"/>
    <property type="evidence" value="ECO:0007669"/>
    <property type="project" value="TreeGrafter"/>
</dbReference>
<comment type="cofactor">
    <cofactor evidence="1 9">
        <name>FAD</name>
        <dbReference type="ChEBI" id="CHEBI:57692"/>
    </cofactor>
</comment>
<comment type="pathway">
    <text evidence="7">Amino-acid biosynthesis; L-methionine biosynthesis via de novo pathway.</text>
</comment>
<evidence type="ECO:0000313" key="11">
    <source>
        <dbReference type="Proteomes" id="UP000264002"/>
    </source>
</evidence>
<keyword evidence="4 9" id="KW-0285">Flavoprotein</keyword>
<dbReference type="RefSeq" id="WP_117328930.1">
    <property type="nucleotide sequence ID" value="NZ_QUWK01000001.1"/>
</dbReference>
<dbReference type="Pfam" id="PF02219">
    <property type="entry name" value="MTHFR"/>
    <property type="match status" value="1"/>
</dbReference>
<comment type="catalytic activity">
    <reaction evidence="8">
        <text>(6S)-5-methyl-5,6,7,8-tetrahydrofolate + NAD(+) = (6R)-5,10-methylene-5,6,7,8-tetrahydrofolate + NADH + H(+)</text>
        <dbReference type="Rhea" id="RHEA:19821"/>
        <dbReference type="ChEBI" id="CHEBI:15378"/>
        <dbReference type="ChEBI" id="CHEBI:15636"/>
        <dbReference type="ChEBI" id="CHEBI:18608"/>
        <dbReference type="ChEBI" id="CHEBI:57540"/>
        <dbReference type="ChEBI" id="CHEBI:57945"/>
        <dbReference type="EC" id="1.5.1.54"/>
    </reaction>
    <physiologicalReaction direction="right-to-left" evidence="8">
        <dbReference type="Rhea" id="RHEA:19823"/>
    </physiologicalReaction>
</comment>
<sequence>MQVIDILNEAKKPLFTFELVPPLKGGDVQTLLESVRTLSEFDPAYINVTNHQQEVVYVEREDGLLERRTVHKRPGTVALSALIQYTFQIPVVAHLICGGMDADQLENALVELNFLGIENILALRGDPPSGVKRFVPVKGGYDHSSDLVTQIARLNEGIYLDDQLQNAQKTHFCIGVAGYPEKHGEAPNLTHDIQMLKKKVDSGAQYIVTQMFFDNSVYYRFVEACRNEGITVPIIPGIKPIGSKRDLATIPQTFHVDFPDELVSLLNGATKLSEIREIGEYWCIKQAKDLIAHDVPGVHFYTLGKADRVARIVREVF</sequence>
<accession>A0A372MK06</accession>
<evidence type="ECO:0000256" key="2">
    <source>
        <dbReference type="ARBA" id="ARBA00004777"/>
    </source>
</evidence>
<evidence type="ECO:0000256" key="4">
    <source>
        <dbReference type="ARBA" id="ARBA00022630"/>
    </source>
</evidence>
<dbReference type="GO" id="GO:0106312">
    <property type="term" value="F:methylenetetrahydrofolate reductase (NADH) activity"/>
    <property type="evidence" value="ECO:0007669"/>
    <property type="project" value="UniProtKB-EC"/>
</dbReference>
<proteinExistence type="inferred from homology"/>
<evidence type="ECO:0000256" key="5">
    <source>
        <dbReference type="ARBA" id="ARBA00022827"/>
    </source>
</evidence>
<reference evidence="10 11" key="2">
    <citation type="submission" date="2018-09" db="EMBL/GenBank/DDBJ databases">
        <title>Genome of Sphaerochaeta halotolerans strain 4-11.</title>
        <authorList>
            <person name="Nazina T.N."/>
            <person name="Sokolova D.S."/>
        </authorList>
    </citation>
    <scope>NUCLEOTIDE SEQUENCE [LARGE SCALE GENOMIC DNA]</scope>
    <source>
        <strain evidence="10 11">4-11</strain>
    </source>
</reference>
<evidence type="ECO:0000256" key="1">
    <source>
        <dbReference type="ARBA" id="ARBA00001974"/>
    </source>
</evidence>
<dbReference type="SUPFAM" id="SSF51730">
    <property type="entry name" value="FAD-linked oxidoreductase"/>
    <property type="match status" value="1"/>
</dbReference>
<dbReference type="UniPathway" id="UPA00193"/>
<protein>
    <recommendedName>
        <fullName evidence="9">Methylenetetrahydrofolate reductase</fullName>
    </recommendedName>
</protein>
<evidence type="ECO:0000256" key="8">
    <source>
        <dbReference type="ARBA" id="ARBA00048628"/>
    </source>
</evidence>
<evidence type="ECO:0000313" key="10">
    <source>
        <dbReference type="EMBL" id="RFU96111.1"/>
    </source>
</evidence>
<keyword evidence="6 9" id="KW-0560">Oxidoreductase</keyword>
<dbReference type="PANTHER" id="PTHR45754">
    <property type="entry name" value="METHYLENETETRAHYDROFOLATE REDUCTASE"/>
    <property type="match status" value="1"/>
</dbReference>
<name>A0A372MK06_9SPIR</name>
<dbReference type="GO" id="GO:0009086">
    <property type="term" value="P:methionine biosynthetic process"/>
    <property type="evidence" value="ECO:0007669"/>
    <property type="project" value="TreeGrafter"/>
</dbReference>
<evidence type="ECO:0000256" key="7">
    <source>
        <dbReference type="ARBA" id="ARBA00034478"/>
    </source>
</evidence>
<dbReference type="GO" id="GO:0005829">
    <property type="term" value="C:cytosol"/>
    <property type="evidence" value="ECO:0007669"/>
    <property type="project" value="TreeGrafter"/>
</dbReference>
<dbReference type="GO" id="GO:0035999">
    <property type="term" value="P:tetrahydrofolate interconversion"/>
    <property type="evidence" value="ECO:0007669"/>
    <property type="project" value="UniProtKB-UniPathway"/>
</dbReference>
<gene>
    <name evidence="10" type="ORF">DYP60_00625</name>
</gene>
<dbReference type="InterPro" id="IPR029041">
    <property type="entry name" value="FAD-linked_oxidoreductase-like"/>
</dbReference>
<dbReference type="Gene3D" id="3.20.20.220">
    <property type="match status" value="1"/>
</dbReference>
<dbReference type="AlphaFoldDB" id="A0A372MK06"/>
<evidence type="ECO:0000256" key="3">
    <source>
        <dbReference type="ARBA" id="ARBA00006743"/>
    </source>
</evidence>
<dbReference type="InterPro" id="IPR003171">
    <property type="entry name" value="Mehydrof_redctse-like"/>
</dbReference>
<reference evidence="11" key="1">
    <citation type="submission" date="2018-08" db="EMBL/GenBank/DDBJ databases">
        <authorList>
            <person name="Grouzdev D.S."/>
            <person name="Krutkina M.S."/>
        </authorList>
    </citation>
    <scope>NUCLEOTIDE SEQUENCE [LARGE SCALE GENOMIC DNA]</scope>
    <source>
        <strain evidence="11">4-11</strain>
    </source>
</reference>
<evidence type="ECO:0000256" key="9">
    <source>
        <dbReference type="RuleBase" id="RU003862"/>
    </source>
</evidence>
<dbReference type="CDD" id="cd00537">
    <property type="entry name" value="MTHFR"/>
    <property type="match status" value="1"/>
</dbReference>
<organism evidence="10 11">
    <name type="scientific">Sphaerochaeta halotolerans</name>
    <dbReference type="NCBI Taxonomy" id="2293840"/>
    <lineage>
        <taxon>Bacteria</taxon>
        <taxon>Pseudomonadati</taxon>
        <taxon>Spirochaetota</taxon>
        <taxon>Spirochaetia</taxon>
        <taxon>Spirochaetales</taxon>
        <taxon>Sphaerochaetaceae</taxon>
        <taxon>Sphaerochaeta</taxon>
    </lineage>
</organism>
<comment type="similarity">
    <text evidence="3 9">Belongs to the methylenetetrahydrofolate reductase family.</text>
</comment>
<keyword evidence="11" id="KW-1185">Reference proteome</keyword>
<dbReference type="Proteomes" id="UP000264002">
    <property type="component" value="Unassembled WGS sequence"/>
</dbReference>